<evidence type="ECO:0000259" key="1">
    <source>
        <dbReference type="Pfam" id="PF02525"/>
    </source>
</evidence>
<dbReference type="InterPro" id="IPR003680">
    <property type="entry name" value="Flavodoxin_fold"/>
</dbReference>
<dbReference type="SUPFAM" id="SSF52218">
    <property type="entry name" value="Flavoproteins"/>
    <property type="match status" value="1"/>
</dbReference>
<dbReference type="Proteomes" id="UP000198838">
    <property type="component" value="Unassembled WGS sequence"/>
</dbReference>
<dbReference type="PANTHER" id="PTHR43741">
    <property type="entry name" value="FMN-DEPENDENT NADH-AZOREDUCTASE 1"/>
    <property type="match status" value="1"/>
</dbReference>
<dbReference type="InterPro" id="IPR029039">
    <property type="entry name" value="Flavoprotein-like_sf"/>
</dbReference>
<organism evidence="2 3">
    <name type="scientific">Acetitomaculum ruminis DSM 5522</name>
    <dbReference type="NCBI Taxonomy" id="1120918"/>
    <lineage>
        <taxon>Bacteria</taxon>
        <taxon>Bacillati</taxon>
        <taxon>Bacillota</taxon>
        <taxon>Clostridia</taxon>
        <taxon>Lachnospirales</taxon>
        <taxon>Lachnospiraceae</taxon>
        <taxon>Acetitomaculum</taxon>
    </lineage>
</organism>
<evidence type="ECO:0000313" key="3">
    <source>
        <dbReference type="Proteomes" id="UP000198838"/>
    </source>
</evidence>
<dbReference type="InterPro" id="IPR050104">
    <property type="entry name" value="FMN-dep_NADH:Q_OxRdtase_AzoR1"/>
</dbReference>
<reference evidence="2 3" key="1">
    <citation type="submission" date="2016-10" db="EMBL/GenBank/DDBJ databases">
        <authorList>
            <person name="de Groot N.N."/>
        </authorList>
    </citation>
    <scope>NUCLEOTIDE SEQUENCE [LARGE SCALE GENOMIC DNA]</scope>
    <source>
        <strain evidence="2 3">DSM 5522</strain>
    </source>
</reference>
<dbReference type="OrthoDB" id="9805013at2"/>
<dbReference type="STRING" id="1120918.SAMN05216249_1202"/>
<gene>
    <name evidence="2" type="ORF">SAMN05216249_1202</name>
</gene>
<dbReference type="Gene3D" id="3.40.50.360">
    <property type="match status" value="1"/>
</dbReference>
<dbReference type="AlphaFoldDB" id="A0A1I1A0X7"/>
<keyword evidence="3" id="KW-1185">Reference proteome</keyword>
<name>A0A1I1A0X7_9FIRM</name>
<accession>A0A1I1A0X7</accession>
<evidence type="ECO:0000313" key="2">
    <source>
        <dbReference type="EMBL" id="SFB31669.1"/>
    </source>
</evidence>
<dbReference type="Pfam" id="PF02525">
    <property type="entry name" value="Flavodoxin_2"/>
    <property type="match status" value="1"/>
</dbReference>
<dbReference type="RefSeq" id="WP_092874015.1">
    <property type="nucleotide sequence ID" value="NZ_FOJY01000020.1"/>
</dbReference>
<dbReference type="EMBL" id="FOJY01000020">
    <property type="protein sequence ID" value="SFB31669.1"/>
    <property type="molecule type" value="Genomic_DNA"/>
</dbReference>
<dbReference type="PANTHER" id="PTHR43741:SF4">
    <property type="entry name" value="FMN-DEPENDENT NADH:QUINONE OXIDOREDUCTASE"/>
    <property type="match status" value="1"/>
</dbReference>
<sequence length="181" mass="20604">MILFINACVRKKSRTLRLANKLLCKLEDDVKEVRLEEVEFPVFNEEFIILRDELEAKGNYDHEIFDLARDFAKADTIVIAAPYYDLSFPAMLKQYFEQINILGLTFTYSESGIPKGLCKAKYLYYVTTAGGYIISEEYGFGYVKALANTFYGIEDVRQIKAEGLDIAGADVEGILKNVSFE</sequence>
<proteinExistence type="predicted"/>
<feature type="domain" description="Flavodoxin-like fold" evidence="1">
    <location>
        <begin position="2"/>
        <end position="170"/>
    </location>
</feature>
<protein>
    <submittedName>
        <fullName evidence="2">FMN-dependent NADH-azoreductase</fullName>
    </submittedName>
</protein>